<feature type="domain" description="Pyrrolo-quinoline quinone repeat" evidence="2">
    <location>
        <begin position="191"/>
        <end position="301"/>
    </location>
</feature>
<dbReference type="PANTHER" id="PTHR34512">
    <property type="entry name" value="CELL SURFACE PROTEIN"/>
    <property type="match status" value="1"/>
</dbReference>
<reference evidence="4" key="1">
    <citation type="submission" date="2016-10" db="EMBL/GenBank/DDBJ databases">
        <authorList>
            <person name="Varghese N."/>
            <person name="Submissions S."/>
        </authorList>
    </citation>
    <scope>NUCLEOTIDE SEQUENCE [LARGE SCALE GENOMIC DNA]</scope>
    <source>
        <strain evidence="4">IBRC-M 10043</strain>
    </source>
</reference>
<dbReference type="InterPro" id="IPR018391">
    <property type="entry name" value="PQQ_b-propeller_rpt"/>
</dbReference>
<name>A0A1H8M918_9EURY</name>
<dbReference type="Gene3D" id="2.130.10.10">
    <property type="entry name" value="YVTN repeat-like/Quinoprotein amine dehydrogenase"/>
    <property type="match status" value="1"/>
</dbReference>
<gene>
    <name evidence="3" type="ORF">SAMN05216388_1008155</name>
</gene>
<evidence type="ECO:0000259" key="2">
    <source>
        <dbReference type="Pfam" id="PF13360"/>
    </source>
</evidence>
<dbReference type="Gene3D" id="2.140.10.10">
    <property type="entry name" value="Quinoprotein alcohol dehydrogenase-like superfamily"/>
    <property type="match status" value="1"/>
</dbReference>
<evidence type="ECO:0000313" key="4">
    <source>
        <dbReference type="Proteomes" id="UP000198775"/>
    </source>
</evidence>
<evidence type="ECO:0000313" key="3">
    <source>
        <dbReference type="EMBL" id="SEO13646.1"/>
    </source>
</evidence>
<dbReference type="InterPro" id="IPR011047">
    <property type="entry name" value="Quinoprotein_ADH-like_sf"/>
</dbReference>
<accession>A0A1H8M918</accession>
<organism evidence="3 4">
    <name type="scientific">Halorientalis persicus</name>
    <dbReference type="NCBI Taxonomy" id="1367881"/>
    <lineage>
        <taxon>Archaea</taxon>
        <taxon>Methanobacteriati</taxon>
        <taxon>Methanobacteriota</taxon>
        <taxon>Stenosarchaea group</taxon>
        <taxon>Halobacteria</taxon>
        <taxon>Halobacteriales</taxon>
        <taxon>Haloarculaceae</taxon>
        <taxon>Halorientalis</taxon>
    </lineage>
</organism>
<protein>
    <submittedName>
        <fullName evidence="3">Outer membrane protein assembly factor BamB, contains PQQ-like beta-propeller repeat</fullName>
    </submittedName>
</protein>
<dbReference type="Pfam" id="PF13360">
    <property type="entry name" value="PQQ_2"/>
    <property type="match status" value="1"/>
</dbReference>
<sequence>MAWEGARVTRRPPLTRRALLSGIGALGLGAGTLAATGDDGTDGPDWPMHRHDPAGTAHAPDASVPRSKPTERWRYEFDDVGLRTPGPILYDGRVFVARRSLTAFDAGSGDRLFRIAADDGAKPFLSTPAVASARAYVTPSLVAASEYGLRAVGVDGSPDLPVVDGRGLARRWSTGQQPDNPAVASLNLGGDWREPPVVADETVLVADDGIVAIDASSGSIRWSEHRQYASGPSVAGDGVYAVTFDGVLELAVADGTQRWSESVPDIRPDVRPVVADGRVYVGHETGLVAMDADGGDRLWTSGPPSGEHGQFFTPPAVTPAAVYAAGTGVLDDDGDALVALDPETGERLWDAPLSTVSQDTDGPIVAGGVVLQPDNDVLAAFDATTGERLWWIERDAIISQPAPGDGRFYLADGDGLTAFGGA</sequence>
<dbReference type="Gene3D" id="2.40.10.480">
    <property type="match status" value="1"/>
</dbReference>
<feature type="region of interest" description="Disordered" evidence="1">
    <location>
        <begin position="34"/>
        <end position="70"/>
    </location>
</feature>
<dbReference type="InterPro" id="IPR002372">
    <property type="entry name" value="PQQ_rpt_dom"/>
</dbReference>
<dbReference type="SUPFAM" id="SSF50998">
    <property type="entry name" value="Quinoprotein alcohol dehydrogenase-like"/>
    <property type="match status" value="1"/>
</dbReference>
<dbReference type="SMART" id="SM00564">
    <property type="entry name" value="PQQ"/>
    <property type="match status" value="5"/>
</dbReference>
<proteinExistence type="predicted"/>
<dbReference type="AlphaFoldDB" id="A0A1H8M918"/>
<dbReference type="InterPro" id="IPR015943">
    <property type="entry name" value="WD40/YVTN_repeat-like_dom_sf"/>
</dbReference>
<dbReference type="PANTHER" id="PTHR34512:SF30">
    <property type="entry name" value="OUTER MEMBRANE PROTEIN ASSEMBLY FACTOR BAMB"/>
    <property type="match status" value="1"/>
</dbReference>
<evidence type="ECO:0000256" key="1">
    <source>
        <dbReference type="SAM" id="MobiDB-lite"/>
    </source>
</evidence>
<dbReference type="Proteomes" id="UP000198775">
    <property type="component" value="Unassembled WGS sequence"/>
</dbReference>
<keyword evidence="4" id="KW-1185">Reference proteome</keyword>
<dbReference type="EMBL" id="FOCX01000008">
    <property type="protein sequence ID" value="SEO13646.1"/>
    <property type="molecule type" value="Genomic_DNA"/>
</dbReference>